<protein>
    <submittedName>
        <fullName evidence="1">Uncharacterized protein</fullName>
    </submittedName>
</protein>
<gene>
    <name evidence="1" type="ORF">OUZ56_007723</name>
</gene>
<sequence>MIQSALTWLRQRQCRVKRGMTKNAGGVTSRPISANNFIPKHASVIYKSARRRIDFMHLKNKIPKIIQTTGSREAAVDEDQNLI</sequence>
<name>A0ABR0AAX9_9CRUS</name>
<dbReference type="Proteomes" id="UP001234178">
    <property type="component" value="Unassembled WGS sequence"/>
</dbReference>
<keyword evidence="2" id="KW-1185">Reference proteome</keyword>
<evidence type="ECO:0000313" key="2">
    <source>
        <dbReference type="Proteomes" id="UP001234178"/>
    </source>
</evidence>
<organism evidence="1 2">
    <name type="scientific">Daphnia magna</name>
    <dbReference type="NCBI Taxonomy" id="35525"/>
    <lineage>
        <taxon>Eukaryota</taxon>
        <taxon>Metazoa</taxon>
        <taxon>Ecdysozoa</taxon>
        <taxon>Arthropoda</taxon>
        <taxon>Crustacea</taxon>
        <taxon>Branchiopoda</taxon>
        <taxon>Diplostraca</taxon>
        <taxon>Cladocera</taxon>
        <taxon>Anomopoda</taxon>
        <taxon>Daphniidae</taxon>
        <taxon>Daphnia</taxon>
    </lineage>
</organism>
<comment type="caution">
    <text evidence="1">The sequence shown here is derived from an EMBL/GenBank/DDBJ whole genome shotgun (WGS) entry which is preliminary data.</text>
</comment>
<dbReference type="EMBL" id="JAOYFB010000037">
    <property type="protein sequence ID" value="KAK4022244.1"/>
    <property type="molecule type" value="Genomic_DNA"/>
</dbReference>
<evidence type="ECO:0000313" key="1">
    <source>
        <dbReference type="EMBL" id="KAK4022244.1"/>
    </source>
</evidence>
<proteinExistence type="predicted"/>
<accession>A0ABR0AAX9</accession>
<reference evidence="1 2" key="1">
    <citation type="journal article" date="2023" name="Nucleic Acids Res.">
        <title>The hologenome of Daphnia magna reveals possible DNA methylation and microbiome-mediated evolution of the host genome.</title>
        <authorList>
            <person name="Chaturvedi A."/>
            <person name="Li X."/>
            <person name="Dhandapani V."/>
            <person name="Marshall H."/>
            <person name="Kissane S."/>
            <person name="Cuenca-Cambronero M."/>
            <person name="Asole G."/>
            <person name="Calvet F."/>
            <person name="Ruiz-Romero M."/>
            <person name="Marangio P."/>
            <person name="Guigo R."/>
            <person name="Rago D."/>
            <person name="Mirbahai L."/>
            <person name="Eastwood N."/>
            <person name="Colbourne J.K."/>
            <person name="Zhou J."/>
            <person name="Mallon E."/>
            <person name="Orsini L."/>
        </authorList>
    </citation>
    <scope>NUCLEOTIDE SEQUENCE [LARGE SCALE GENOMIC DNA]</scope>
    <source>
        <strain evidence="1">LRV0_1</strain>
    </source>
</reference>